<dbReference type="PANTHER" id="PTHR23131:SF0">
    <property type="entry name" value="ENDORIBONUCLEASE LACTB2"/>
    <property type="match status" value="1"/>
</dbReference>
<comment type="caution">
    <text evidence="2">The sequence shown here is derived from an EMBL/GenBank/DDBJ whole genome shotgun (WGS) entry which is preliminary data.</text>
</comment>
<feature type="domain" description="Metallo-beta-lactamase" evidence="1">
    <location>
        <begin position="66"/>
        <end position="233"/>
    </location>
</feature>
<dbReference type="Gene3D" id="3.60.15.10">
    <property type="entry name" value="Ribonuclease Z/Hydroxyacylglutathione hydrolase-like"/>
    <property type="match status" value="1"/>
</dbReference>
<gene>
    <name evidence="2" type="ORF">ISU10_19080</name>
</gene>
<accession>A0A930VS70</accession>
<dbReference type="Proteomes" id="UP000660668">
    <property type="component" value="Unassembled WGS sequence"/>
</dbReference>
<keyword evidence="3" id="KW-1185">Reference proteome</keyword>
<evidence type="ECO:0000313" key="2">
    <source>
        <dbReference type="EMBL" id="MBF4769880.1"/>
    </source>
</evidence>
<dbReference type="CDD" id="cd07721">
    <property type="entry name" value="yflN-like_MBL-fold"/>
    <property type="match status" value="1"/>
</dbReference>
<sequence>MTMAPTSTQGRRWLLVQAGKGVLGFAVLGLAAACSPDDENETDIGGCPGRSGSAAGLDWWRVDFAYVSAYVLVRGREAALVDCGLGSRVDEIGAVLGAAGTGWDRVRHVLITHAHLDHQQGLLEVTTRAPDAAVYAGTAETGQLPGWLWRQLRPVSDGEEIFGLQMVDTPGHTAGHIAVFDTDSRVLVAGDAISNTINGLQGPMSEFSADMPTAAESVRKLAALEPQVILFGHGPPVQRDAAAQLRRLASSQ</sequence>
<organism evidence="2 3">
    <name type="scientific">Nocardioides agariphilus</name>
    <dbReference type="NCBI Taxonomy" id="433664"/>
    <lineage>
        <taxon>Bacteria</taxon>
        <taxon>Bacillati</taxon>
        <taxon>Actinomycetota</taxon>
        <taxon>Actinomycetes</taxon>
        <taxon>Propionibacteriales</taxon>
        <taxon>Nocardioidaceae</taxon>
        <taxon>Nocardioides</taxon>
    </lineage>
</organism>
<dbReference type="InterPro" id="IPR001279">
    <property type="entry name" value="Metallo-B-lactamas"/>
</dbReference>
<dbReference type="RefSeq" id="WP_194698029.1">
    <property type="nucleotide sequence ID" value="NZ_JADKPO010000034.1"/>
</dbReference>
<dbReference type="InterPro" id="IPR050662">
    <property type="entry name" value="Sec-metab_biosynth-thioest"/>
</dbReference>
<evidence type="ECO:0000259" key="1">
    <source>
        <dbReference type="SMART" id="SM00849"/>
    </source>
</evidence>
<name>A0A930VS70_9ACTN</name>
<proteinExistence type="predicted"/>
<dbReference type="Pfam" id="PF00753">
    <property type="entry name" value="Lactamase_B"/>
    <property type="match status" value="1"/>
</dbReference>
<dbReference type="EMBL" id="JADKPO010000034">
    <property type="protein sequence ID" value="MBF4769880.1"/>
    <property type="molecule type" value="Genomic_DNA"/>
</dbReference>
<dbReference type="SMART" id="SM00849">
    <property type="entry name" value="Lactamase_B"/>
    <property type="match status" value="1"/>
</dbReference>
<dbReference type="InterPro" id="IPR036866">
    <property type="entry name" value="RibonucZ/Hydroxyglut_hydro"/>
</dbReference>
<dbReference type="AlphaFoldDB" id="A0A930VS70"/>
<evidence type="ECO:0000313" key="3">
    <source>
        <dbReference type="Proteomes" id="UP000660668"/>
    </source>
</evidence>
<dbReference type="SUPFAM" id="SSF56281">
    <property type="entry name" value="Metallo-hydrolase/oxidoreductase"/>
    <property type="match status" value="1"/>
</dbReference>
<reference evidence="2" key="1">
    <citation type="submission" date="2020-11" db="EMBL/GenBank/DDBJ databases">
        <title>Nocardioides cynanchi sp. nov., isolated from soil of rhizosphere of Cynanchum wilfordii.</title>
        <authorList>
            <person name="Lee J.-S."/>
            <person name="Suh M.K."/>
            <person name="Kim J.-S."/>
        </authorList>
    </citation>
    <scope>NUCLEOTIDE SEQUENCE</scope>
    <source>
        <strain evidence="2">KCTC 19276</strain>
    </source>
</reference>
<dbReference type="PANTHER" id="PTHR23131">
    <property type="entry name" value="ENDORIBONUCLEASE LACTB2"/>
    <property type="match status" value="1"/>
</dbReference>
<protein>
    <submittedName>
        <fullName evidence="2">MBL fold metallo-hydrolase</fullName>
    </submittedName>
</protein>